<dbReference type="AlphaFoldDB" id="A0A6J7Q801"/>
<evidence type="ECO:0000313" key="2">
    <source>
        <dbReference type="EMBL" id="CAB5013111.1"/>
    </source>
</evidence>
<gene>
    <name evidence="2" type="ORF">UFOPK3954_02415</name>
</gene>
<organism evidence="2">
    <name type="scientific">freshwater metagenome</name>
    <dbReference type="NCBI Taxonomy" id="449393"/>
    <lineage>
        <taxon>unclassified sequences</taxon>
        <taxon>metagenomes</taxon>
        <taxon>ecological metagenomes</taxon>
    </lineage>
</organism>
<feature type="compositionally biased region" description="Polar residues" evidence="1">
    <location>
        <begin position="27"/>
        <end position="36"/>
    </location>
</feature>
<accession>A0A6J7Q801</accession>
<evidence type="ECO:0000256" key="1">
    <source>
        <dbReference type="SAM" id="MobiDB-lite"/>
    </source>
</evidence>
<feature type="region of interest" description="Disordered" evidence="1">
    <location>
        <begin position="23"/>
        <end position="53"/>
    </location>
</feature>
<protein>
    <submittedName>
        <fullName evidence="2">Unannotated protein</fullName>
    </submittedName>
</protein>
<dbReference type="EMBL" id="CAFBON010000369">
    <property type="protein sequence ID" value="CAB5013111.1"/>
    <property type="molecule type" value="Genomic_DNA"/>
</dbReference>
<feature type="compositionally biased region" description="Polar residues" evidence="1">
    <location>
        <begin position="78"/>
        <end position="89"/>
    </location>
</feature>
<feature type="region of interest" description="Disordered" evidence="1">
    <location>
        <begin position="76"/>
        <end position="110"/>
    </location>
</feature>
<name>A0A6J7Q801_9ZZZZ</name>
<proteinExistence type="predicted"/>
<sequence>MSQRTIATNPVIASVATTWYGIRTPPTVRTSPSQKRGNGLDADGFQIHSDSPSRPSIRLMVVTTLVVSLVPSRYRITPRSSSMPNSGASTPRHRTSATGAGRCQAKRICQ</sequence>
<reference evidence="2" key="1">
    <citation type="submission" date="2020-05" db="EMBL/GenBank/DDBJ databases">
        <authorList>
            <person name="Chiriac C."/>
            <person name="Salcher M."/>
            <person name="Ghai R."/>
            <person name="Kavagutti S V."/>
        </authorList>
    </citation>
    <scope>NUCLEOTIDE SEQUENCE</scope>
</reference>